<dbReference type="RefSeq" id="WP_141312917.1">
    <property type="nucleotide sequence ID" value="NZ_BJNN01000127.1"/>
</dbReference>
<sequence>MEIETFFEQLIEHTSANFKKIPTDIYRLYSKTGTLTEGQAKWIKSALTRNKKLRELDVPEEITLEIGIALKEKKEVELTPEIQTIMLEELANAVSRIIQRIQ</sequence>
<dbReference type="Proteomes" id="UP000319478">
    <property type="component" value="Unassembled WGS sequence"/>
</dbReference>
<evidence type="ECO:0000313" key="1">
    <source>
        <dbReference type="EMBL" id="GEC64574.1"/>
    </source>
</evidence>
<keyword evidence="2" id="KW-1185">Reference proteome</keyword>
<accession>A0ABQ0SGS4</accession>
<gene>
    <name evidence="1" type="ORF">GHA01_24230</name>
</gene>
<proteinExistence type="predicted"/>
<comment type="caution">
    <text evidence="1">The sequence shown here is derived from an EMBL/GenBank/DDBJ whole genome shotgun (WGS) entry which is preliminary data.</text>
</comment>
<organism evidence="1 2">
    <name type="scientific">Novacetimonas hansenii</name>
    <name type="common">Komagataeibacter hansenii</name>
    <dbReference type="NCBI Taxonomy" id="436"/>
    <lineage>
        <taxon>Bacteria</taxon>
        <taxon>Pseudomonadati</taxon>
        <taxon>Pseudomonadota</taxon>
        <taxon>Alphaproteobacteria</taxon>
        <taxon>Acetobacterales</taxon>
        <taxon>Acetobacteraceae</taxon>
        <taxon>Novacetimonas</taxon>
    </lineage>
</organism>
<name>A0ABQ0SGS4_NOVHA</name>
<evidence type="ECO:0000313" key="2">
    <source>
        <dbReference type="Proteomes" id="UP000319478"/>
    </source>
</evidence>
<dbReference type="EMBL" id="BJNN01000127">
    <property type="protein sequence ID" value="GEC64574.1"/>
    <property type="molecule type" value="Genomic_DNA"/>
</dbReference>
<protein>
    <submittedName>
        <fullName evidence="1">Uncharacterized protein</fullName>
    </submittedName>
</protein>
<reference evidence="1 2" key="1">
    <citation type="submission" date="2019-06" db="EMBL/GenBank/DDBJ databases">
        <title>Whole genome shotgun sequence of Komagataeibacter hansenii NBRC 14820.</title>
        <authorList>
            <person name="Hosoyama A."/>
            <person name="Uohara A."/>
            <person name="Ohji S."/>
            <person name="Ichikawa N."/>
        </authorList>
    </citation>
    <scope>NUCLEOTIDE SEQUENCE [LARGE SCALE GENOMIC DNA]</scope>
    <source>
        <strain evidence="1 2">NBRC 14820</strain>
    </source>
</reference>